<evidence type="ECO:0000256" key="7">
    <source>
        <dbReference type="SAM" id="Phobius"/>
    </source>
</evidence>
<dbReference type="Gene3D" id="1.20.1250.20">
    <property type="entry name" value="MFS general substrate transporter like domains"/>
    <property type="match status" value="1"/>
</dbReference>
<dbReference type="PROSITE" id="PS00216">
    <property type="entry name" value="SUGAR_TRANSPORT_1"/>
    <property type="match status" value="1"/>
</dbReference>
<comment type="caution">
    <text evidence="9">The sequence shown here is derived from an EMBL/GenBank/DDBJ whole genome shotgun (WGS) entry which is preliminary data.</text>
</comment>
<feature type="transmembrane region" description="Helical" evidence="7">
    <location>
        <begin position="391"/>
        <end position="412"/>
    </location>
</feature>
<sequence>MRSNWFGVCAAMFAIAWGGNEFTPLLVFYKHEYEMSGPTVDVLLFAYVLGMIPALLIGGPLSDRYGRRPLMRPAAFIAAAGSLVLAVATDGVFLLGVGRILGGIAIGLAMAVGTSWLKELSSPPYSYAGVGSGAKRAAMSLTAGFGIGAGVAGLLAEWGPWPHAFSYVLNAAICLIGAAWVWNVPETKPKAELDHVPETKPKAELDHMPETKPRTPGARSGLLSDLTIPSAGHARFLLVVVPLAPWVFGAAIGCQAILPSLIAPEVDAAPMAFAALVSVVTLSYGFAIQTVARRIDRPDSARASQVALTLLILGMGAAAAASALLTIWAVLLAAVVLGAGYGIALVAGLSEVQRIAGPGDLAGLTAVYYALTYLGFAVPATLAYLHEYIPAVTYPWMFGFGAVAAAATLLFVTRSAQRHPSGALATPDPATSARL</sequence>
<protein>
    <submittedName>
        <fullName evidence="9">MFS transporter</fullName>
    </submittedName>
</protein>
<keyword evidence="3" id="KW-1003">Cell membrane</keyword>
<feature type="transmembrane region" description="Helical" evidence="7">
    <location>
        <begin position="42"/>
        <end position="62"/>
    </location>
</feature>
<dbReference type="Pfam" id="PF07690">
    <property type="entry name" value="MFS_1"/>
    <property type="match status" value="1"/>
</dbReference>
<comment type="subcellular location">
    <subcellularLocation>
        <location evidence="1">Cell membrane</location>
        <topology evidence="1">Multi-pass membrane protein</topology>
    </subcellularLocation>
</comment>
<evidence type="ECO:0000313" key="9">
    <source>
        <dbReference type="EMBL" id="MCZ4550059.1"/>
    </source>
</evidence>
<feature type="transmembrane region" description="Helical" evidence="7">
    <location>
        <begin position="236"/>
        <end position="258"/>
    </location>
</feature>
<dbReference type="InterPro" id="IPR050171">
    <property type="entry name" value="MFS_Transporters"/>
</dbReference>
<reference evidence="9" key="1">
    <citation type="submission" date="2022-12" db="EMBL/GenBank/DDBJ databases">
        <authorList>
            <person name="Krivoruchko A.V."/>
            <person name="Elkin A."/>
        </authorList>
    </citation>
    <scope>NUCLEOTIDE SEQUENCE</scope>
    <source>
        <strain evidence="9">IEGM 1388</strain>
    </source>
</reference>
<keyword evidence="4 7" id="KW-0812">Transmembrane</keyword>
<gene>
    <name evidence="9" type="ORF">O4213_08695</name>
</gene>
<dbReference type="EMBL" id="JAPWIE010000002">
    <property type="protein sequence ID" value="MCZ4550059.1"/>
    <property type="molecule type" value="Genomic_DNA"/>
</dbReference>
<dbReference type="InterPro" id="IPR011701">
    <property type="entry name" value="MFS"/>
</dbReference>
<proteinExistence type="predicted"/>
<dbReference type="PANTHER" id="PTHR23517">
    <property type="entry name" value="RESISTANCE PROTEIN MDTM, PUTATIVE-RELATED-RELATED"/>
    <property type="match status" value="1"/>
</dbReference>
<evidence type="ECO:0000256" key="4">
    <source>
        <dbReference type="ARBA" id="ARBA00022692"/>
    </source>
</evidence>
<dbReference type="InterPro" id="IPR005829">
    <property type="entry name" value="Sugar_transporter_CS"/>
</dbReference>
<dbReference type="InterPro" id="IPR020846">
    <property type="entry name" value="MFS_dom"/>
</dbReference>
<feature type="transmembrane region" description="Helical" evidence="7">
    <location>
        <begin position="327"/>
        <end position="349"/>
    </location>
</feature>
<evidence type="ECO:0000256" key="5">
    <source>
        <dbReference type="ARBA" id="ARBA00022989"/>
    </source>
</evidence>
<dbReference type="Proteomes" id="UP001067235">
    <property type="component" value="Unassembled WGS sequence"/>
</dbReference>
<evidence type="ECO:0000256" key="1">
    <source>
        <dbReference type="ARBA" id="ARBA00004651"/>
    </source>
</evidence>
<feature type="transmembrane region" description="Helical" evidence="7">
    <location>
        <begin position="74"/>
        <end position="94"/>
    </location>
</feature>
<keyword evidence="6 7" id="KW-0472">Membrane</keyword>
<feature type="transmembrane region" description="Helical" evidence="7">
    <location>
        <begin position="100"/>
        <end position="117"/>
    </location>
</feature>
<evidence type="ECO:0000256" key="2">
    <source>
        <dbReference type="ARBA" id="ARBA00022448"/>
    </source>
</evidence>
<organism evidence="9 10">
    <name type="scientific">Gordonia rubripertincta</name>
    <name type="common">Rhodococcus corallinus</name>
    <dbReference type="NCBI Taxonomy" id="36822"/>
    <lineage>
        <taxon>Bacteria</taxon>
        <taxon>Bacillati</taxon>
        <taxon>Actinomycetota</taxon>
        <taxon>Actinomycetes</taxon>
        <taxon>Mycobacteriales</taxon>
        <taxon>Gordoniaceae</taxon>
        <taxon>Gordonia</taxon>
    </lineage>
</organism>
<evidence type="ECO:0000259" key="8">
    <source>
        <dbReference type="PROSITE" id="PS50850"/>
    </source>
</evidence>
<feature type="transmembrane region" description="Helical" evidence="7">
    <location>
        <begin position="361"/>
        <end position="385"/>
    </location>
</feature>
<evidence type="ECO:0000256" key="3">
    <source>
        <dbReference type="ARBA" id="ARBA00022475"/>
    </source>
</evidence>
<evidence type="ECO:0000256" key="6">
    <source>
        <dbReference type="ARBA" id="ARBA00023136"/>
    </source>
</evidence>
<dbReference type="PROSITE" id="PS50850">
    <property type="entry name" value="MFS"/>
    <property type="match status" value="1"/>
</dbReference>
<dbReference type="SUPFAM" id="SSF103473">
    <property type="entry name" value="MFS general substrate transporter"/>
    <property type="match status" value="1"/>
</dbReference>
<keyword evidence="5 7" id="KW-1133">Transmembrane helix</keyword>
<keyword evidence="2" id="KW-0813">Transport</keyword>
<feature type="domain" description="Major facilitator superfamily (MFS) profile" evidence="8">
    <location>
        <begin position="1"/>
        <end position="417"/>
    </location>
</feature>
<dbReference type="RefSeq" id="WP_301570599.1">
    <property type="nucleotide sequence ID" value="NZ_JAPWIE010000002.1"/>
</dbReference>
<keyword evidence="10" id="KW-1185">Reference proteome</keyword>
<feature type="transmembrane region" description="Helical" evidence="7">
    <location>
        <begin position="138"/>
        <end position="158"/>
    </location>
</feature>
<feature type="transmembrane region" description="Helical" evidence="7">
    <location>
        <begin position="303"/>
        <end position="321"/>
    </location>
</feature>
<name>A0ABT4MT99_GORRU</name>
<accession>A0ABT4MT99</accession>
<feature type="transmembrane region" description="Helical" evidence="7">
    <location>
        <begin position="270"/>
        <end position="291"/>
    </location>
</feature>
<dbReference type="InterPro" id="IPR036259">
    <property type="entry name" value="MFS_trans_sf"/>
</dbReference>
<evidence type="ECO:0000313" key="10">
    <source>
        <dbReference type="Proteomes" id="UP001067235"/>
    </source>
</evidence>
<feature type="transmembrane region" description="Helical" evidence="7">
    <location>
        <begin position="164"/>
        <end position="182"/>
    </location>
</feature>